<name>A0AC61QYL4_9FIRM</name>
<organism evidence="1 2">
    <name type="scientific">Hominisplanchenecus murintestinalis</name>
    <dbReference type="NCBI Taxonomy" id="2941517"/>
    <lineage>
        <taxon>Bacteria</taxon>
        <taxon>Bacillati</taxon>
        <taxon>Bacillota</taxon>
        <taxon>Clostridia</taxon>
        <taxon>Lachnospirales</taxon>
        <taxon>Lachnospiraceae</taxon>
        <taxon>Hominisplanchenecus</taxon>
    </lineage>
</organism>
<sequence length="378" mass="44278">MNSLQEQIDTMSKAIKTDSYPMSIGELAALYKEGDLNISPAYQRMFRWDIEQQSALIESIILQIPIPPIYVFQSEDGKWNLIDGQQRLSTIFKFMGILKRDMQDIEGGETNKNLYEREPLTRTKFLPALEGKYWEDDDPEKSLTDVQRRYIKRSKILIIIIDKSSDNFAQYEMFQRLNTGGSHLSPQEIRNCLLVVKNEDVYKWFKMLSENEDFRNAVPISEKDADEQGYIELVVKYFVLRYSEFEVRDSENYNNFITDEILSLIDDEKIEREKDEDIFKRTFKLIFNIMGENAFKRYNPEKDTHYGPVLVGAYEAIVPGVSENIEYYEKNHEMLKKCIDDIYTSQEYNDATKRGVRPVARIKKLAIASRNLLNGSEN</sequence>
<evidence type="ECO:0000313" key="1">
    <source>
        <dbReference type="EMBL" id="TGX97941.1"/>
    </source>
</evidence>
<accession>A0AC61QYL4</accession>
<evidence type="ECO:0000313" key="2">
    <source>
        <dbReference type="Proteomes" id="UP000307720"/>
    </source>
</evidence>
<dbReference type="EMBL" id="SRZB01000024">
    <property type="protein sequence ID" value="TGX97941.1"/>
    <property type="molecule type" value="Genomic_DNA"/>
</dbReference>
<proteinExistence type="predicted"/>
<protein>
    <submittedName>
        <fullName evidence="1">DUF262 domain-containing protein</fullName>
    </submittedName>
</protein>
<reference evidence="1" key="1">
    <citation type="submission" date="2019-04" db="EMBL/GenBank/DDBJ databases">
        <title>Microbes associate with the intestines of laboratory mice.</title>
        <authorList>
            <person name="Navarre W."/>
            <person name="Wong E."/>
            <person name="Huang K."/>
            <person name="Tropini C."/>
            <person name="Ng K."/>
            <person name="Yu B."/>
        </authorList>
    </citation>
    <scope>NUCLEOTIDE SEQUENCE</scope>
    <source>
        <strain evidence="1">NM72_1-8</strain>
    </source>
</reference>
<dbReference type="Proteomes" id="UP000307720">
    <property type="component" value="Unassembled WGS sequence"/>
</dbReference>
<gene>
    <name evidence="1" type="ORF">E5357_10815</name>
</gene>
<keyword evidence="2" id="KW-1185">Reference proteome</keyword>
<comment type="caution">
    <text evidence="1">The sequence shown here is derived from an EMBL/GenBank/DDBJ whole genome shotgun (WGS) entry which is preliminary data.</text>
</comment>